<evidence type="ECO:0000256" key="8">
    <source>
        <dbReference type="ARBA" id="ARBA00023242"/>
    </source>
</evidence>
<organism evidence="10">
    <name type="scientific">Eubosmina coregoni</name>
    <dbReference type="NCBI Taxonomy" id="186181"/>
    <lineage>
        <taxon>Eukaryota</taxon>
        <taxon>Metazoa</taxon>
        <taxon>Ecdysozoa</taxon>
        <taxon>Arthropoda</taxon>
        <taxon>Crustacea</taxon>
        <taxon>Branchiopoda</taxon>
        <taxon>Diplostraca</taxon>
        <taxon>Cladocera</taxon>
        <taxon>Anomopoda</taxon>
        <taxon>Bosminidae</taxon>
        <taxon>Eubosmina</taxon>
    </lineage>
</organism>
<comment type="similarity">
    <text evidence="9">Belongs to the methyltransferase superfamily. METTL18 family.</text>
</comment>
<dbReference type="Gene3D" id="3.40.50.150">
    <property type="entry name" value="Vaccinia Virus protein VP39"/>
    <property type="match status" value="1"/>
</dbReference>
<dbReference type="GO" id="GO:0018064">
    <property type="term" value="F:protein-L-histidine N-tele-methyltransferase activity"/>
    <property type="evidence" value="ECO:0007669"/>
    <property type="project" value="UniProtKB-EC"/>
</dbReference>
<evidence type="ECO:0000313" key="10">
    <source>
        <dbReference type="EMBL" id="SVE70021.1"/>
    </source>
</evidence>
<dbReference type="GO" id="GO:0005737">
    <property type="term" value="C:cytoplasm"/>
    <property type="evidence" value="ECO:0007669"/>
    <property type="project" value="UniProtKB-SubCell"/>
</dbReference>
<dbReference type="GO" id="GO:0005634">
    <property type="term" value="C:nucleus"/>
    <property type="evidence" value="ECO:0007669"/>
    <property type="project" value="UniProtKB-SubCell"/>
</dbReference>
<reference evidence="10" key="1">
    <citation type="submission" date="2018-08" db="EMBL/GenBank/DDBJ databases">
        <authorList>
            <person name="Cornetti L."/>
        </authorList>
    </citation>
    <scope>NUCLEOTIDE SEQUENCE</scope>
    <source>
        <strain evidence="10">FI-BAL1-1</strain>
    </source>
</reference>
<dbReference type="SUPFAM" id="SSF53335">
    <property type="entry name" value="S-adenosyl-L-methionine-dependent methyltransferases"/>
    <property type="match status" value="1"/>
</dbReference>
<keyword evidence="5" id="KW-0489">Methyltransferase</keyword>
<dbReference type="InterPro" id="IPR029063">
    <property type="entry name" value="SAM-dependent_MTases_sf"/>
</dbReference>
<keyword evidence="6" id="KW-0808">Transferase</keyword>
<protein>
    <recommendedName>
        <fullName evidence="3">protein-histidine N-methyltransferase</fullName>
        <ecNumber evidence="3">2.1.1.85</ecNumber>
    </recommendedName>
</protein>
<sequence>MFKFNFSSADDQHRARAEKYQSSDKIESYSPLTSLYKFNLVDVRHVEHILEESDHENFKNLTDALELKSDVVKGVYEGGLKIWECTVDLLTYLSKESFNFTGLDVLDLGCGAGILGLNAIKNGAASVHFQDYNSEVLELVTIPNVLLNIDGNKPEQLDNTNKLKFFAGDWGSLCGKLGVYDVVLTSETIYSPANYNKLINIFNTVLKKTGVIYVAAKQHYFGVGGNTRQFEQLLHKHKWETSVCFCSEEGLKSNLNRLLIFGCKEASKNLHLTMRTVLISM</sequence>
<evidence type="ECO:0000256" key="7">
    <source>
        <dbReference type="ARBA" id="ARBA00022691"/>
    </source>
</evidence>
<gene>
    <name evidence="10" type="primary">EOG090X0C09</name>
</gene>
<evidence type="ECO:0000256" key="3">
    <source>
        <dbReference type="ARBA" id="ARBA00012533"/>
    </source>
</evidence>
<dbReference type="EC" id="2.1.1.85" evidence="3"/>
<accession>A0A4Y7LN14</accession>
<dbReference type="PANTHER" id="PTHR14614">
    <property type="entry name" value="HEPATOCELLULAR CARCINOMA-ASSOCIATED ANTIGEN"/>
    <property type="match status" value="1"/>
</dbReference>
<evidence type="ECO:0000256" key="1">
    <source>
        <dbReference type="ARBA" id="ARBA00004123"/>
    </source>
</evidence>
<evidence type="ECO:0000256" key="5">
    <source>
        <dbReference type="ARBA" id="ARBA00022603"/>
    </source>
</evidence>
<dbReference type="InterPro" id="IPR019410">
    <property type="entry name" value="Methyltransf_16"/>
</dbReference>
<comment type="subcellular location">
    <subcellularLocation>
        <location evidence="2">Cytoplasm</location>
    </subcellularLocation>
    <subcellularLocation>
        <location evidence="1">Nucleus</location>
    </subcellularLocation>
</comment>
<keyword evidence="7" id="KW-0949">S-adenosyl-L-methionine</keyword>
<keyword evidence="4" id="KW-0963">Cytoplasm</keyword>
<dbReference type="EMBL" id="LR000402">
    <property type="protein sequence ID" value="SVE70021.1"/>
    <property type="molecule type" value="mRNA"/>
</dbReference>
<evidence type="ECO:0000256" key="2">
    <source>
        <dbReference type="ARBA" id="ARBA00004496"/>
    </source>
</evidence>
<proteinExistence type="evidence at transcript level"/>
<dbReference type="AlphaFoldDB" id="A0A4Y7LN14"/>
<dbReference type="PANTHER" id="PTHR14614:SF39">
    <property type="entry name" value="HISTIDINE PROTEIN METHYLTRANSFERASE 1 HOMOLOG"/>
    <property type="match status" value="1"/>
</dbReference>
<evidence type="ECO:0000256" key="9">
    <source>
        <dbReference type="ARBA" id="ARBA00038126"/>
    </source>
</evidence>
<dbReference type="GO" id="GO:0032259">
    <property type="term" value="P:methylation"/>
    <property type="evidence" value="ECO:0007669"/>
    <property type="project" value="UniProtKB-KW"/>
</dbReference>
<dbReference type="Pfam" id="PF10294">
    <property type="entry name" value="Methyltransf_16"/>
    <property type="match status" value="1"/>
</dbReference>
<name>A0A4Y7LN14_9CRUS</name>
<keyword evidence="8" id="KW-0539">Nucleus</keyword>
<dbReference type="CDD" id="cd02440">
    <property type="entry name" value="AdoMet_MTases"/>
    <property type="match status" value="1"/>
</dbReference>
<evidence type="ECO:0000256" key="6">
    <source>
        <dbReference type="ARBA" id="ARBA00022679"/>
    </source>
</evidence>
<evidence type="ECO:0000256" key="4">
    <source>
        <dbReference type="ARBA" id="ARBA00022490"/>
    </source>
</evidence>